<feature type="transmembrane region" description="Helical" evidence="2">
    <location>
        <begin position="95"/>
        <end position="118"/>
    </location>
</feature>
<evidence type="ECO:0000313" key="3">
    <source>
        <dbReference type="EMBL" id="SDU86014.1"/>
    </source>
</evidence>
<evidence type="ECO:0000313" key="4">
    <source>
        <dbReference type="Proteomes" id="UP000198825"/>
    </source>
</evidence>
<gene>
    <name evidence="3" type="ORF">SAMN04488544_1091</name>
</gene>
<keyword evidence="4" id="KW-1185">Reference proteome</keyword>
<evidence type="ECO:0000256" key="1">
    <source>
        <dbReference type="SAM" id="MobiDB-lite"/>
    </source>
</evidence>
<evidence type="ECO:0000256" key="2">
    <source>
        <dbReference type="SAM" id="Phobius"/>
    </source>
</evidence>
<dbReference type="RefSeq" id="WP_091073563.1">
    <property type="nucleotide sequence ID" value="NZ_LT629799.1"/>
</dbReference>
<reference evidence="4" key="1">
    <citation type="submission" date="2016-10" db="EMBL/GenBank/DDBJ databases">
        <authorList>
            <person name="Varghese N."/>
            <person name="Submissions S."/>
        </authorList>
    </citation>
    <scope>NUCLEOTIDE SEQUENCE [LARGE SCALE GENOMIC DNA]</scope>
    <source>
        <strain evidence="4">DSM 21743</strain>
    </source>
</reference>
<proteinExistence type="predicted"/>
<protein>
    <submittedName>
        <fullName evidence="3">Uncharacterized protein</fullName>
    </submittedName>
</protein>
<keyword evidence="2" id="KW-0812">Transmembrane</keyword>
<dbReference type="AlphaFoldDB" id="A0A1H2LYR7"/>
<keyword evidence="2" id="KW-1133">Transmembrane helix</keyword>
<dbReference type="EMBL" id="LT629799">
    <property type="protein sequence ID" value="SDU86014.1"/>
    <property type="molecule type" value="Genomic_DNA"/>
</dbReference>
<keyword evidence="2" id="KW-0472">Membrane</keyword>
<feature type="compositionally biased region" description="Low complexity" evidence="1">
    <location>
        <begin position="25"/>
        <end position="37"/>
    </location>
</feature>
<feature type="region of interest" description="Disordered" evidence="1">
    <location>
        <begin position="25"/>
        <end position="53"/>
    </location>
</feature>
<accession>A0A1H2LYR7</accession>
<organism evidence="3 4">
    <name type="scientific">Microlunatus sagamiharensis</name>
    <dbReference type="NCBI Taxonomy" id="546874"/>
    <lineage>
        <taxon>Bacteria</taxon>
        <taxon>Bacillati</taxon>
        <taxon>Actinomycetota</taxon>
        <taxon>Actinomycetes</taxon>
        <taxon>Propionibacteriales</taxon>
        <taxon>Propionibacteriaceae</taxon>
        <taxon>Microlunatus</taxon>
    </lineage>
</organism>
<dbReference type="Proteomes" id="UP000198825">
    <property type="component" value="Chromosome I"/>
</dbReference>
<sequence length="139" mass="13927">MSVALAEPVAPAVVERPRALRLVPAGPGVEPAAAPTRTRPRRSGPGVGPAARPRRLRFTAPPAARTQACRVAAPVAVPAAAPASAPSWRLTERGVAVVLAVAAALVVASVVVVGLTALRVTSDGYRASHASDAVVVAQG</sequence>
<name>A0A1H2LYR7_9ACTN</name>